<evidence type="ECO:0000256" key="7">
    <source>
        <dbReference type="ARBA" id="ARBA00022927"/>
    </source>
</evidence>
<dbReference type="Pfam" id="PF03544">
    <property type="entry name" value="TonB_C"/>
    <property type="match status" value="1"/>
</dbReference>
<evidence type="ECO:0000256" key="9">
    <source>
        <dbReference type="ARBA" id="ARBA00023136"/>
    </source>
</evidence>
<organism evidence="12">
    <name type="scientific">uncultured Gemmatimonadota bacterium</name>
    <dbReference type="NCBI Taxonomy" id="203437"/>
    <lineage>
        <taxon>Bacteria</taxon>
        <taxon>Pseudomonadati</taxon>
        <taxon>Gemmatimonadota</taxon>
        <taxon>environmental samples</taxon>
    </lineage>
</organism>
<comment type="subcellular location">
    <subcellularLocation>
        <location evidence="1">Cell inner membrane</location>
        <topology evidence="1">Single-pass membrane protein</topology>
        <orientation evidence="1">Periplasmic side</orientation>
    </subcellularLocation>
</comment>
<reference evidence="12" key="1">
    <citation type="submission" date="2020-02" db="EMBL/GenBank/DDBJ databases">
        <authorList>
            <person name="Meier V. D."/>
        </authorList>
    </citation>
    <scope>NUCLEOTIDE SEQUENCE</scope>
    <source>
        <strain evidence="12">AVDCRST_MAG68</strain>
    </source>
</reference>
<feature type="signal peptide" evidence="10">
    <location>
        <begin position="1"/>
        <end position="21"/>
    </location>
</feature>
<evidence type="ECO:0000256" key="2">
    <source>
        <dbReference type="ARBA" id="ARBA00006555"/>
    </source>
</evidence>
<evidence type="ECO:0000256" key="8">
    <source>
        <dbReference type="ARBA" id="ARBA00022989"/>
    </source>
</evidence>
<dbReference type="EMBL" id="CADCTW010000187">
    <property type="protein sequence ID" value="CAA9355344.1"/>
    <property type="molecule type" value="Genomic_DNA"/>
</dbReference>
<dbReference type="GO" id="GO:0055085">
    <property type="term" value="P:transmembrane transport"/>
    <property type="evidence" value="ECO:0007669"/>
    <property type="project" value="InterPro"/>
</dbReference>
<keyword evidence="5" id="KW-0997">Cell inner membrane</keyword>
<dbReference type="GO" id="GO:0098797">
    <property type="term" value="C:plasma membrane protein complex"/>
    <property type="evidence" value="ECO:0007669"/>
    <property type="project" value="TreeGrafter"/>
</dbReference>
<feature type="chain" id="PRO_5026806459" description="TonB C-terminal domain-containing protein" evidence="10">
    <location>
        <begin position="22"/>
        <end position="139"/>
    </location>
</feature>
<keyword evidence="7" id="KW-0653">Protein transport</keyword>
<dbReference type="PANTHER" id="PTHR33446">
    <property type="entry name" value="PROTEIN TONB-RELATED"/>
    <property type="match status" value="1"/>
</dbReference>
<dbReference type="AlphaFoldDB" id="A0A6J4MDX5"/>
<dbReference type="InterPro" id="IPR006260">
    <property type="entry name" value="TonB/TolA_C"/>
</dbReference>
<dbReference type="InterPro" id="IPR051045">
    <property type="entry name" value="TonB-dependent_transducer"/>
</dbReference>
<evidence type="ECO:0000256" key="1">
    <source>
        <dbReference type="ARBA" id="ARBA00004383"/>
    </source>
</evidence>
<keyword evidence="4" id="KW-1003">Cell membrane</keyword>
<dbReference type="SUPFAM" id="SSF74653">
    <property type="entry name" value="TolA/TonB C-terminal domain"/>
    <property type="match status" value="1"/>
</dbReference>
<keyword evidence="3" id="KW-0813">Transport</keyword>
<accession>A0A6J4MDX5</accession>
<evidence type="ECO:0000313" key="12">
    <source>
        <dbReference type="EMBL" id="CAA9355344.1"/>
    </source>
</evidence>
<dbReference type="PANTHER" id="PTHR33446:SF2">
    <property type="entry name" value="PROTEIN TONB"/>
    <property type="match status" value="1"/>
</dbReference>
<keyword evidence="9" id="KW-0472">Membrane</keyword>
<keyword evidence="10" id="KW-0732">Signal</keyword>
<feature type="domain" description="TonB C-terminal" evidence="11">
    <location>
        <begin position="31"/>
        <end position="127"/>
    </location>
</feature>
<evidence type="ECO:0000259" key="11">
    <source>
        <dbReference type="PROSITE" id="PS52015"/>
    </source>
</evidence>
<dbReference type="GO" id="GO:0031992">
    <property type="term" value="F:energy transducer activity"/>
    <property type="evidence" value="ECO:0007669"/>
    <property type="project" value="TreeGrafter"/>
</dbReference>
<sequence length="139" mass="14830">MKHSSVSLWLCVRLLFAGMLAACGGAPEPITPPKQLAISAESPFQYPEELWDAQVEGETMLRLFITEQGAVDSVRVERTSGYEAFDSAALAGGRTLRFQPARRGAEPVGAWFILPVRFDLGPAADSAGAPSTSQPAVLP</sequence>
<dbReference type="Gene3D" id="3.30.1150.10">
    <property type="match status" value="1"/>
</dbReference>
<evidence type="ECO:0000256" key="3">
    <source>
        <dbReference type="ARBA" id="ARBA00022448"/>
    </source>
</evidence>
<keyword evidence="6" id="KW-0812">Transmembrane</keyword>
<dbReference type="NCBIfam" id="TIGR01352">
    <property type="entry name" value="tonB_Cterm"/>
    <property type="match status" value="1"/>
</dbReference>
<protein>
    <recommendedName>
        <fullName evidence="11">TonB C-terminal domain-containing protein</fullName>
    </recommendedName>
</protein>
<evidence type="ECO:0000256" key="10">
    <source>
        <dbReference type="SAM" id="SignalP"/>
    </source>
</evidence>
<proteinExistence type="inferred from homology"/>
<dbReference type="InterPro" id="IPR037682">
    <property type="entry name" value="TonB_C"/>
</dbReference>
<dbReference type="GO" id="GO:0015031">
    <property type="term" value="P:protein transport"/>
    <property type="evidence" value="ECO:0007669"/>
    <property type="project" value="UniProtKB-KW"/>
</dbReference>
<evidence type="ECO:0000256" key="6">
    <source>
        <dbReference type="ARBA" id="ARBA00022692"/>
    </source>
</evidence>
<evidence type="ECO:0000256" key="4">
    <source>
        <dbReference type="ARBA" id="ARBA00022475"/>
    </source>
</evidence>
<keyword evidence="8" id="KW-1133">Transmembrane helix</keyword>
<gene>
    <name evidence="12" type="ORF">AVDCRST_MAG68-4385</name>
</gene>
<evidence type="ECO:0000256" key="5">
    <source>
        <dbReference type="ARBA" id="ARBA00022519"/>
    </source>
</evidence>
<name>A0A6J4MDX5_9BACT</name>
<comment type="similarity">
    <text evidence="2">Belongs to the TonB family.</text>
</comment>
<dbReference type="PROSITE" id="PS52015">
    <property type="entry name" value="TONB_CTD"/>
    <property type="match status" value="1"/>
</dbReference>